<reference evidence="3" key="1">
    <citation type="submission" date="2019-11" db="EMBL/GenBank/DDBJ databases">
        <authorList>
            <person name="Feng L."/>
        </authorList>
    </citation>
    <scope>NUCLEOTIDE SEQUENCE</scope>
    <source>
        <strain evidence="3">AvaginalisLFYP127</strain>
    </source>
</reference>
<dbReference type="Gene3D" id="2.10.109.10">
    <property type="entry name" value="Umud Fragment, subunit A"/>
    <property type="match status" value="1"/>
</dbReference>
<gene>
    <name evidence="3" type="primary">immR</name>
    <name evidence="3" type="ORF">AVLFYP127_00407</name>
</gene>
<name>A0A6N2SYI5_9FIRM</name>
<dbReference type="InterPro" id="IPR015927">
    <property type="entry name" value="Peptidase_S24_S26A/B/C"/>
</dbReference>
<organism evidence="3">
    <name type="scientific">Anaerococcus vaginalis</name>
    <dbReference type="NCBI Taxonomy" id="33037"/>
    <lineage>
        <taxon>Bacteria</taxon>
        <taxon>Bacillati</taxon>
        <taxon>Bacillota</taxon>
        <taxon>Tissierellia</taxon>
        <taxon>Tissierellales</taxon>
        <taxon>Peptoniphilaceae</taxon>
        <taxon>Anaerococcus</taxon>
    </lineage>
</organism>
<dbReference type="GO" id="GO:0003677">
    <property type="term" value="F:DNA binding"/>
    <property type="evidence" value="ECO:0007669"/>
    <property type="project" value="UniProtKB-KW"/>
</dbReference>
<dbReference type="SUPFAM" id="SSF51306">
    <property type="entry name" value="LexA/Signal peptidase"/>
    <property type="match status" value="1"/>
</dbReference>
<dbReference type="Gene3D" id="1.10.260.40">
    <property type="entry name" value="lambda repressor-like DNA-binding domains"/>
    <property type="match status" value="1"/>
</dbReference>
<proteinExistence type="predicted"/>
<dbReference type="PROSITE" id="PS50943">
    <property type="entry name" value="HTH_CROC1"/>
    <property type="match status" value="1"/>
</dbReference>
<sequence length="214" mass="24233">MEIGDKLKKLRNSTELSQEELAKKLQTSRSSIGMIESNARKPTTDTLIKYAEFFDVSVDYLLGTPNDTVEMLGQAVTMNKYPYIDDYVSAGSPVNIEGMKDVPNIYVPDELLGSYAGSKRLFFLKVNGESMNKIIPNGSTIGVISYDSINDIKNGDIVVYSTEDHSFAVKYFYKEKNELIFKPSSTYHYYYDKVFDINDNIRIIGKVVIYSVMI</sequence>
<evidence type="ECO:0000259" key="2">
    <source>
        <dbReference type="PROSITE" id="PS50943"/>
    </source>
</evidence>
<evidence type="ECO:0000313" key="3">
    <source>
        <dbReference type="EMBL" id="VYS98627.1"/>
    </source>
</evidence>
<evidence type="ECO:0000256" key="1">
    <source>
        <dbReference type="ARBA" id="ARBA00023125"/>
    </source>
</evidence>
<dbReference type="EMBL" id="CACRSW010000023">
    <property type="protein sequence ID" value="VYS98627.1"/>
    <property type="molecule type" value="Genomic_DNA"/>
</dbReference>
<dbReference type="RefSeq" id="WP_156328993.1">
    <property type="nucleotide sequence ID" value="NZ_CACRSW010000023.1"/>
</dbReference>
<dbReference type="SMART" id="SM00530">
    <property type="entry name" value="HTH_XRE"/>
    <property type="match status" value="1"/>
</dbReference>
<dbReference type="CDD" id="cd06462">
    <property type="entry name" value="Peptidase_S24_S26"/>
    <property type="match status" value="1"/>
</dbReference>
<dbReference type="Pfam" id="PF01381">
    <property type="entry name" value="HTH_3"/>
    <property type="match status" value="1"/>
</dbReference>
<dbReference type="PANTHER" id="PTHR46558:SF11">
    <property type="entry name" value="HTH-TYPE TRANSCRIPTIONAL REGULATOR XRE"/>
    <property type="match status" value="1"/>
</dbReference>
<dbReference type="Pfam" id="PF00717">
    <property type="entry name" value="Peptidase_S24"/>
    <property type="match status" value="1"/>
</dbReference>
<protein>
    <submittedName>
        <fullName evidence="3">HTH-type transcriptional regulator ImmR</fullName>
    </submittedName>
</protein>
<feature type="domain" description="HTH cro/C1-type" evidence="2">
    <location>
        <begin position="7"/>
        <end position="61"/>
    </location>
</feature>
<dbReference type="InterPro" id="IPR001387">
    <property type="entry name" value="Cro/C1-type_HTH"/>
</dbReference>
<dbReference type="AlphaFoldDB" id="A0A6N2SYI5"/>
<dbReference type="CDD" id="cd00093">
    <property type="entry name" value="HTH_XRE"/>
    <property type="match status" value="1"/>
</dbReference>
<dbReference type="InterPro" id="IPR036286">
    <property type="entry name" value="LexA/Signal_pep-like_sf"/>
</dbReference>
<dbReference type="PANTHER" id="PTHR46558">
    <property type="entry name" value="TRACRIPTIONAL REGULATORY PROTEIN-RELATED-RELATED"/>
    <property type="match status" value="1"/>
</dbReference>
<dbReference type="InterPro" id="IPR010982">
    <property type="entry name" value="Lambda_DNA-bd_dom_sf"/>
</dbReference>
<dbReference type="SUPFAM" id="SSF47413">
    <property type="entry name" value="lambda repressor-like DNA-binding domains"/>
    <property type="match status" value="1"/>
</dbReference>
<keyword evidence="1" id="KW-0238">DNA-binding</keyword>
<accession>A0A6N2SYI5</accession>